<sequence>MPFSKEIQESIDTYVNQHLPDEYWFENYFDYITDSQLSKRLAEEFKAIRYIYKLLEGMQADDYLKIAQVRIQIIYYASIYEAVLHHLLFDVLKERQEVKDLYLTENFKRISVSKDLDSLEHDGKRIFTVYRDTFTRDINQIRFEYKVDASVKLGLLEPSLGDELKTIYTLRNAIHLHAEIRKGINYEIEMSLVAYRRMKIFREQIIEGLNKLGILYNSL</sequence>
<gene>
    <name evidence="1" type="ORF">SAMN05421766_104452</name>
</gene>
<organism evidence="1 2">
    <name type="scientific">Zobellia uliginosa</name>
    <dbReference type="NCBI Taxonomy" id="143224"/>
    <lineage>
        <taxon>Bacteria</taxon>
        <taxon>Pseudomonadati</taxon>
        <taxon>Bacteroidota</taxon>
        <taxon>Flavobacteriia</taxon>
        <taxon>Flavobacteriales</taxon>
        <taxon>Flavobacteriaceae</taxon>
        <taxon>Zobellia</taxon>
    </lineage>
</organism>
<accession>A0ABY1KWF6</accession>
<dbReference type="EMBL" id="FTOB01000004">
    <property type="protein sequence ID" value="SIS86188.1"/>
    <property type="molecule type" value="Genomic_DNA"/>
</dbReference>
<dbReference type="Proteomes" id="UP000185728">
    <property type="component" value="Unassembled WGS sequence"/>
</dbReference>
<evidence type="ECO:0000313" key="1">
    <source>
        <dbReference type="EMBL" id="SIS86188.1"/>
    </source>
</evidence>
<proteinExistence type="predicted"/>
<comment type="caution">
    <text evidence="1">The sequence shown here is derived from an EMBL/GenBank/DDBJ whole genome shotgun (WGS) entry which is preliminary data.</text>
</comment>
<protein>
    <submittedName>
        <fullName evidence="1">Uncharacterized protein</fullName>
    </submittedName>
</protein>
<evidence type="ECO:0000313" key="2">
    <source>
        <dbReference type="Proteomes" id="UP000185728"/>
    </source>
</evidence>
<keyword evidence="2" id="KW-1185">Reference proteome</keyword>
<reference evidence="1 2" key="1">
    <citation type="submission" date="2017-01" db="EMBL/GenBank/DDBJ databases">
        <authorList>
            <person name="Varghese N."/>
            <person name="Submissions S."/>
        </authorList>
    </citation>
    <scope>NUCLEOTIDE SEQUENCE [LARGE SCALE GENOMIC DNA]</scope>
    <source>
        <strain evidence="1 2">DSM 2061</strain>
    </source>
</reference>
<name>A0ABY1KWF6_9FLAO</name>
<dbReference type="RefSeq" id="WP_076455957.1">
    <property type="nucleotide sequence ID" value="NZ_FTOB01000004.1"/>
</dbReference>